<dbReference type="Proteomes" id="UP000799764">
    <property type="component" value="Unassembled WGS sequence"/>
</dbReference>
<protein>
    <submittedName>
        <fullName evidence="2">Uncharacterized protein</fullName>
    </submittedName>
</protein>
<accession>A0A9P4P786</accession>
<reference evidence="2" key="1">
    <citation type="journal article" date="2020" name="Stud. Mycol.">
        <title>101 Dothideomycetes genomes: a test case for predicting lifestyles and emergence of pathogens.</title>
        <authorList>
            <person name="Haridas S."/>
            <person name="Albert R."/>
            <person name="Binder M."/>
            <person name="Bloem J."/>
            <person name="Labutti K."/>
            <person name="Salamov A."/>
            <person name="Andreopoulos B."/>
            <person name="Baker S."/>
            <person name="Barry K."/>
            <person name="Bills G."/>
            <person name="Bluhm B."/>
            <person name="Cannon C."/>
            <person name="Castanera R."/>
            <person name="Culley D."/>
            <person name="Daum C."/>
            <person name="Ezra D."/>
            <person name="Gonzalez J."/>
            <person name="Henrissat B."/>
            <person name="Kuo A."/>
            <person name="Liang C."/>
            <person name="Lipzen A."/>
            <person name="Lutzoni F."/>
            <person name="Magnuson J."/>
            <person name="Mondo S."/>
            <person name="Nolan M."/>
            <person name="Ohm R."/>
            <person name="Pangilinan J."/>
            <person name="Park H.-J."/>
            <person name="Ramirez L."/>
            <person name="Alfaro M."/>
            <person name="Sun H."/>
            <person name="Tritt A."/>
            <person name="Yoshinaga Y."/>
            <person name="Zwiers L.-H."/>
            <person name="Turgeon B."/>
            <person name="Goodwin S."/>
            <person name="Spatafora J."/>
            <person name="Crous P."/>
            <person name="Grigoriev I."/>
        </authorList>
    </citation>
    <scope>NUCLEOTIDE SEQUENCE</scope>
    <source>
        <strain evidence="2">CBS 690.94</strain>
    </source>
</reference>
<evidence type="ECO:0000313" key="2">
    <source>
        <dbReference type="EMBL" id="KAF2438133.1"/>
    </source>
</evidence>
<dbReference type="OrthoDB" id="3690596at2759"/>
<feature type="compositionally biased region" description="Polar residues" evidence="1">
    <location>
        <begin position="30"/>
        <end position="45"/>
    </location>
</feature>
<evidence type="ECO:0000256" key="1">
    <source>
        <dbReference type="SAM" id="MobiDB-lite"/>
    </source>
</evidence>
<dbReference type="EMBL" id="MU001513">
    <property type="protein sequence ID" value="KAF2438133.1"/>
    <property type="molecule type" value="Genomic_DNA"/>
</dbReference>
<name>A0A9P4P786_9PLEO</name>
<dbReference type="AlphaFoldDB" id="A0A9P4P786"/>
<evidence type="ECO:0000313" key="3">
    <source>
        <dbReference type="Proteomes" id="UP000799764"/>
    </source>
</evidence>
<keyword evidence="3" id="KW-1185">Reference proteome</keyword>
<comment type="caution">
    <text evidence="2">The sequence shown here is derived from an EMBL/GenBank/DDBJ whole genome shotgun (WGS) entry which is preliminary data.</text>
</comment>
<feature type="region of interest" description="Disordered" evidence="1">
    <location>
        <begin position="30"/>
        <end position="65"/>
    </location>
</feature>
<sequence length="484" mass="54855">MSANDSPRKRQRFSKAHAGVLEISSLDLNSFSSVETRPGPQSSAGVSRAAPISSNPLRVDQDTGTGVHDGYEKLYEGDILDREAIIQGTGTAQSIVHASLIPGQQLPGTSPFSGVKTHHSNIEGSSRVMTANHPGNTLNKAGSSESFKLFREAWEQNAPPKKRRRSSSNHFKNPLAAQFQQPPSVQLFTSKCASDSRAQAITPSPRNRRSYRFFSTSHLLRNKVYDLATEKPIGNQEHKFSANIRLTRNYKHGGPVLYLASRRLFHGLTQVCRQLRAEFRPLYIERNEVCVGAEESAEYVKMMWTLALEDAPVRRLAANIAVDVRRGFEVDILPTLRFIGTRSTISARFIHLGDRRSSSSYSLAVNKDLKAMFTDDRSKWLGLYNEHITKITVKYPRRFPLVEISFKQGFLSQNVLEFCHGRRYKFIMVFLHMIDAAGSQSMDWSPIEWLDEGLDRDSVQPHRRSNRGDCYDFYDLFCSYKMRR</sequence>
<organism evidence="2 3">
    <name type="scientific">Karstenula rhodostoma CBS 690.94</name>
    <dbReference type="NCBI Taxonomy" id="1392251"/>
    <lineage>
        <taxon>Eukaryota</taxon>
        <taxon>Fungi</taxon>
        <taxon>Dikarya</taxon>
        <taxon>Ascomycota</taxon>
        <taxon>Pezizomycotina</taxon>
        <taxon>Dothideomycetes</taxon>
        <taxon>Pleosporomycetidae</taxon>
        <taxon>Pleosporales</taxon>
        <taxon>Massarineae</taxon>
        <taxon>Didymosphaeriaceae</taxon>
        <taxon>Karstenula</taxon>
    </lineage>
</organism>
<gene>
    <name evidence="2" type="ORF">P171DRAFT_449356</name>
</gene>
<proteinExistence type="predicted"/>